<feature type="region of interest" description="Disordered" evidence="2">
    <location>
        <begin position="1"/>
        <end position="25"/>
    </location>
</feature>
<dbReference type="EMBL" id="KN832902">
    <property type="protein sequence ID" value="KIM92943.1"/>
    <property type="molecule type" value="Genomic_DNA"/>
</dbReference>
<dbReference type="PANTHER" id="PTHR43625:SF78">
    <property type="entry name" value="PYRIDOXAL REDUCTASE-RELATED"/>
    <property type="match status" value="1"/>
</dbReference>
<evidence type="ECO:0000256" key="2">
    <source>
        <dbReference type="SAM" id="MobiDB-lite"/>
    </source>
</evidence>
<dbReference type="HOGENOM" id="CLU_1100693_0_0_1"/>
<dbReference type="GO" id="GO:0016491">
    <property type="term" value="F:oxidoreductase activity"/>
    <property type="evidence" value="ECO:0007669"/>
    <property type="project" value="UniProtKB-KW"/>
</dbReference>
<evidence type="ECO:0000313" key="4">
    <source>
        <dbReference type="EMBL" id="KIM92943.1"/>
    </source>
</evidence>
<dbReference type="InterPro" id="IPR036812">
    <property type="entry name" value="NAD(P)_OxRdtase_dom_sf"/>
</dbReference>
<sequence>MAPKHSCDAPLANTPIPKRQKIPPFPASRSATSVEITALAPFSVQYWSKRQNLVSAELHVSPFKRGKLNLYYSIAPRAKWRSMRQYRNVRVYDEQYKNTPIEDTVGALAELVAEGAIGGIQLSEVGAATIRRATAVAKIDMVEEEVSLWAPEIFDNGVATTCAELGILIVAHTPLGAGMLAGKWKTADDVKGHHRAFPRFQGKNFDKNLELVSEVAKLAKAKGVTPGQLALSWIKAQSNKPGMPFIIPISGTR</sequence>
<dbReference type="Proteomes" id="UP000054321">
    <property type="component" value="Unassembled WGS sequence"/>
</dbReference>
<reference evidence="5" key="2">
    <citation type="submission" date="2015-01" db="EMBL/GenBank/DDBJ databases">
        <title>Evolutionary Origins and Diversification of the Mycorrhizal Mutualists.</title>
        <authorList>
            <consortium name="DOE Joint Genome Institute"/>
            <consortium name="Mycorrhizal Genomics Consortium"/>
            <person name="Kohler A."/>
            <person name="Kuo A."/>
            <person name="Nagy L.G."/>
            <person name="Floudas D."/>
            <person name="Copeland A."/>
            <person name="Barry K.W."/>
            <person name="Cichocki N."/>
            <person name="Veneault-Fourrey C."/>
            <person name="LaButti K."/>
            <person name="Lindquist E.A."/>
            <person name="Lipzen A."/>
            <person name="Lundell T."/>
            <person name="Morin E."/>
            <person name="Murat C."/>
            <person name="Riley R."/>
            <person name="Ohm R."/>
            <person name="Sun H."/>
            <person name="Tunlid A."/>
            <person name="Henrissat B."/>
            <person name="Grigoriev I.V."/>
            <person name="Hibbett D.S."/>
            <person name="Martin F."/>
        </authorList>
    </citation>
    <scope>NUCLEOTIDE SEQUENCE [LARGE SCALE GENOMIC DNA]</scope>
    <source>
        <strain evidence="5">Zn</strain>
    </source>
</reference>
<dbReference type="OrthoDB" id="37537at2759"/>
<keyword evidence="1" id="KW-0560">Oxidoreductase</keyword>
<dbReference type="Gene3D" id="3.20.20.100">
    <property type="entry name" value="NADP-dependent oxidoreductase domain"/>
    <property type="match status" value="1"/>
</dbReference>
<dbReference type="SUPFAM" id="SSF51430">
    <property type="entry name" value="NAD(P)-linked oxidoreductase"/>
    <property type="match status" value="1"/>
</dbReference>
<name>A0A0C3C242_OIDMZ</name>
<keyword evidence="5" id="KW-1185">Reference proteome</keyword>
<dbReference type="STRING" id="913774.A0A0C3C242"/>
<protein>
    <recommendedName>
        <fullName evidence="3">NADP-dependent oxidoreductase domain-containing protein</fullName>
    </recommendedName>
</protein>
<dbReference type="InterPro" id="IPR023210">
    <property type="entry name" value="NADP_OxRdtase_dom"/>
</dbReference>
<gene>
    <name evidence="4" type="ORF">OIDMADRAFT_184949</name>
</gene>
<dbReference type="InParanoid" id="A0A0C3C242"/>
<proteinExistence type="predicted"/>
<feature type="domain" description="NADP-dependent oxidoreductase" evidence="3">
    <location>
        <begin position="96"/>
        <end position="241"/>
    </location>
</feature>
<dbReference type="AlphaFoldDB" id="A0A0C3C242"/>
<evidence type="ECO:0000259" key="3">
    <source>
        <dbReference type="Pfam" id="PF00248"/>
    </source>
</evidence>
<reference evidence="4 5" key="1">
    <citation type="submission" date="2014-04" db="EMBL/GenBank/DDBJ databases">
        <authorList>
            <consortium name="DOE Joint Genome Institute"/>
            <person name="Kuo A."/>
            <person name="Martino E."/>
            <person name="Perotto S."/>
            <person name="Kohler A."/>
            <person name="Nagy L.G."/>
            <person name="Floudas D."/>
            <person name="Copeland A."/>
            <person name="Barry K.W."/>
            <person name="Cichocki N."/>
            <person name="Veneault-Fourrey C."/>
            <person name="LaButti K."/>
            <person name="Lindquist E.A."/>
            <person name="Lipzen A."/>
            <person name="Lundell T."/>
            <person name="Morin E."/>
            <person name="Murat C."/>
            <person name="Sun H."/>
            <person name="Tunlid A."/>
            <person name="Henrissat B."/>
            <person name="Grigoriev I.V."/>
            <person name="Hibbett D.S."/>
            <person name="Martin F."/>
            <person name="Nordberg H.P."/>
            <person name="Cantor M.N."/>
            <person name="Hua S.X."/>
        </authorList>
    </citation>
    <scope>NUCLEOTIDE SEQUENCE [LARGE SCALE GENOMIC DNA]</scope>
    <source>
        <strain evidence="4 5">Zn</strain>
    </source>
</reference>
<evidence type="ECO:0000313" key="5">
    <source>
        <dbReference type="Proteomes" id="UP000054321"/>
    </source>
</evidence>
<accession>A0A0C3C242</accession>
<organism evidence="4 5">
    <name type="scientific">Oidiodendron maius (strain Zn)</name>
    <dbReference type="NCBI Taxonomy" id="913774"/>
    <lineage>
        <taxon>Eukaryota</taxon>
        <taxon>Fungi</taxon>
        <taxon>Dikarya</taxon>
        <taxon>Ascomycota</taxon>
        <taxon>Pezizomycotina</taxon>
        <taxon>Leotiomycetes</taxon>
        <taxon>Leotiomycetes incertae sedis</taxon>
        <taxon>Myxotrichaceae</taxon>
        <taxon>Oidiodendron</taxon>
    </lineage>
</organism>
<dbReference type="Pfam" id="PF00248">
    <property type="entry name" value="Aldo_ket_red"/>
    <property type="match status" value="1"/>
</dbReference>
<dbReference type="InterPro" id="IPR050791">
    <property type="entry name" value="Aldo-Keto_reductase"/>
</dbReference>
<feature type="non-terminal residue" evidence="4">
    <location>
        <position position="253"/>
    </location>
</feature>
<dbReference type="PANTHER" id="PTHR43625">
    <property type="entry name" value="AFLATOXIN B1 ALDEHYDE REDUCTASE"/>
    <property type="match status" value="1"/>
</dbReference>
<evidence type="ECO:0000256" key="1">
    <source>
        <dbReference type="ARBA" id="ARBA00023002"/>
    </source>
</evidence>
<dbReference type="GO" id="GO:0005737">
    <property type="term" value="C:cytoplasm"/>
    <property type="evidence" value="ECO:0007669"/>
    <property type="project" value="TreeGrafter"/>
</dbReference>